<evidence type="ECO:0000313" key="1">
    <source>
        <dbReference type="EMBL" id="CAD7077947.1"/>
    </source>
</evidence>
<dbReference type="Proteomes" id="UP000594454">
    <property type="component" value="Chromosome 1"/>
</dbReference>
<proteinExistence type="predicted"/>
<gene>
    <name evidence="1" type="ORF">HERILL_LOCUS1245</name>
</gene>
<organism evidence="1 2">
    <name type="scientific">Hermetia illucens</name>
    <name type="common">Black soldier fly</name>
    <dbReference type="NCBI Taxonomy" id="343691"/>
    <lineage>
        <taxon>Eukaryota</taxon>
        <taxon>Metazoa</taxon>
        <taxon>Ecdysozoa</taxon>
        <taxon>Arthropoda</taxon>
        <taxon>Hexapoda</taxon>
        <taxon>Insecta</taxon>
        <taxon>Pterygota</taxon>
        <taxon>Neoptera</taxon>
        <taxon>Endopterygota</taxon>
        <taxon>Diptera</taxon>
        <taxon>Brachycera</taxon>
        <taxon>Stratiomyomorpha</taxon>
        <taxon>Stratiomyidae</taxon>
        <taxon>Hermetiinae</taxon>
        <taxon>Hermetia</taxon>
    </lineage>
</organism>
<keyword evidence="2" id="KW-1185">Reference proteome</keyword>
<reference evidence="1 2" key="1">
    <citation type="submission" date="2020-11" db="EMBL/GenBank/DDBJ databases">
        <authorList>
            <person name="Wallbank WR R."/>
            <person name="Pardo Diaz C."/>
            <person name="Kozak K."/>
            <person name="Martin S."/>
            <person name="Jiggins C."/>
            <person name="Moest M."/>
            <person name="Warren A I."/>
            <person name="Generalovic N T."/>
            <person name="Byers J.R.P. K."/>
            <person name="Montejo-Kovacevich G."/>
            <person name="Yen C E."/>
        </authorList>
    </citation>
    <scope>NUCLEOTIDE SEQUENCE [LARGE SCALE GENOMIC DNA]</scope>
</reference>
<sequence length="122" mass="14209">MTNDANFFSNVHNPDNPIYLQMTRRLKLVGKVKVLCFVNCNCEVQDMQLHNAFCTLHLIGSLIAIKHVTERYGAKDKILRKTFDCNYRMRKNVVQVENIEIKMQLVLSKKEHQIIKPTNASF</sequence>
<protein>
    <submittedName>
        <fullName evidence="1">Uncharacterized protein</fullName>
    </submittedName>
</protein>
<dbReference type="AlphaFoldDB" id="A0A7R8UDH7"/>
<evidence type="ECO:0000313" key="2">
    <source>
        <dbReference type="Proteomes" id="UP000594454"/>
    </source>
</evidence>
<name>A0A7R8UDH7_HERIL</name>
<dbReference type="EMBL" id="LR899009">
    <property type="protein sequence ID" value="CAD7077947.1"/>
    <property type="molecule type" value="Genomic_DNA"/>
</dbReference>
<accession>A0A7R8UDH7</accession>
<dbReference type="InParanoid" id="A0A7R8UDH7"/>